<protein>
    <recommendedName>
        <fullName evidence="9">ABC transporter permease</fullName>
    </recommendedName>
</protein>
<dbReference type="EMBL" id="ABCC02000032">
    <property type="protein sequence ID" value="EDP16170.1"/>
    <property type="molecule type" value="Genomic_DNA"/>
</dbReference>
<evidence type="ECO:0000256" key="3">
    <source>
        <dbReference type="ARBA" id="ARBA00022692"/>
    </source>
</evidence>
<dbReference type="eggNOG" id="COG1172">
    <property type="taxonomic scope" value="Bacteria"/>
</dbReference>
<organism evidence="7 8">
    <name type="scientific">Enterocloster bolteae (strain ATCC BAA-613 / DSM 15670 / CCUG 46953 / JCM 12243 / WAL 16351)</name>
    <name type="common">Clostridium bolteae</name>
    <dbReference type="NCBI Taxonomy" id="411902"/>
    <lineage>
        <taxon>Bacteria</taxon>
        <taxon>Bacillati</taxon>
        <taxon>Bacillota</taxon>
        <taxon>Clostridia</taxon>
        <taxon>Lachnospirales</taxon>
        <taxon>Lachnospiraceae</taxon>
        <taxon>Enterocloster</taxon>
    </lineage>
</organism>
<comment type="caution">
    <text evidence="7">The sequence shown here is derived from an EMBL/GenBank/DDBJ whole genome shotgun (WGS) entry which is preliminary data.</text>
</comment>
<feature type="transmembrane region" description="Helical" evidence="6">
    <location>
        <begin position="199"/>
        <end position="226"/>
    </location>
</feature>
<dbReference type="PANTHER" id="PTHR32196">
    <property type="entry name" value="ABC TRANSPORTER PERMEASE PROTEIN YPHD-RELATED-RELATED"/>
    <property type="match status" value="1"/>
</dbReference>
<evidence type="ECO:0000256" key="2">
    <source>
        <dbReference type="ARBA" id="ARBA00022475"/>
    </source>
</evidence>
<dbReference type="CDD" id="cd06579">
    <property type="entry name" value="TM_PBP1_transp_AraH_like"/>
    <property type="match status" value="1"/>
</dbReference>
<reference evidence="7 8" key="2">
    <citation type="submission" date="2007-09" db="EMBL/GenBank/DDBJ databases">
        <title>Draft genome sequence of Clostridium bolteae (ATCC BAA-613).</title>
        <authorList>
            <person name="Sudarsanam P."/>
            <person name="Ley R."/>
            <person name="Guruge J."/>
            <person name="Turnbaugh P.J."/>
            <person name="Mahowald M."/>
            <person name="Liep D."/>
            <person name="Gordon J."/>
        </authorList>
    </citation>
    <scope>NUCLEOTIDE SEQUENCE [LARGE SCALE GENOMIC DNA]</scope>
    <source>
        <strain evidence="8">ATCC BAA-613 / DSM 15670 / CCUG 46953 / JCM 12243 / WAL 16351</strain>
    </source>
</reference>
<evidence type="ECO:0008006" key="9">
    <source>
        <dbReference type="Google" id="ProtNLM"/>
    </source>
</evidence>
<feature type="transmembrane region" description="Helical" evidence="6">
    <location>
        <begin position="12"/>
        <end position="34"/>
    </location>
</feature>
<name>A8RTA8_ENTBW</name>
<accession>A8RTA8</accession>
<keyword evidence="5 6" id="KW-0472">Membrane</keyword>
<feature type="transmembrane region" description="Helical" evidence="6">
    <location>
        <begin position="46"/>
        <end position="75"/>
    </location>
</feature>
<feature type="transmembrane region" description="Helical" evidence="6">
    <location>
        <begin position="288"/>
        <end position="306"/>
    </location>
</feature>
<sequence length="314" mass="33434">MKKNPSQNLMRQYGALIALIILVVINCFTTKNFISVMTLWNLFTQATTVMILGLGMTIVIATGGINISVGSVLALSSMVLAKFILNGHIVMGVIASLAVAALTGAVTGIIVTKFKVQPMITTLAMMYTLRGIAKLMNGGTRLSYKNAAFSRFAYIKIGGCIPIQFAFIVILSLAIFILMRKTYFGNYVEAYGDNALATRISGINVVAVVTMCYVLCNVLACVAAIIETSSITCADPVNMGLNKETDAIAAVVVGGTPMSGGKPNIGGMLCGALVLQLITIMINMNNIPYSYSLIIKAAIIVVSLYVQNCRDKKV</sequence>
<dbReference type="AlphaFoldDB" id="A8RTA8"/>
<dbReference type="PaxDb" id="411902-CLOBOL_03607"/>
<dbReference type="PANTHER" id="PTHR32196:SF72">
    <property type="entry name" value="RIBOSE IMPORT PERMEASE PROTEIN RBSC"/>
    <property type="match status" value="1"/>
</dbReference>
<keyword evidence="3 6" id="KW-0812">Transmembrane</keyword>
<evidence type="ECO:0000313" key="8">
    <source>
        <dbReference type="Proteomes" id="UP000005396"/>
    </source>
</evidence>
<dbReference type="Pfam" id="PF02653">
    <property type="entry name" value="BPD_transp_2"/>
    <property type="match status" value="1"/>
</dbReference>
<dbReference type="HOGENOM" id="CLU_028880_3_1_9"/>
<feature type="transmembrane region" description="Helical" evidence="6">
    <location>
        <begin position="265"/>
        <end position="282"/>
    </location>
</feature>
<reference evidence="7 8" key="1">
    <citation type="submission" date="2007-08" db="EMBL/GenBank/DDBJ databases">
        <authorList>
            <person name="Fulton L."/>
            <person name="Clifton S."/>
            <person name="Fulton B."/>
            <person name="Xu J."/>
            <person name="Minx P."/>
            <person name="Pepin K.H."/>
            <person name="Johnson M."/>
            <person name="Thiruvilangam P."/>
            <person name="Bhonagiri V."/>
            <person name="Nash W.E."/>
            <person name="Mardis E.R."/>
            <person name="Wilson R.K."/>
        </authorList>
    </citation>
    <scope>NUCLEOTIDE SEQUENCE [LARGE SCALE GENOMIC DNA]</scope>
    <source>
        <strain evidence="8">ATCC BAA-613 / DSM 15670 / CCUG 46953 / JCM 12243 / WAL 16351</strain>
    </source>
</reference>
<evidence type="ECO:0000256" key="4">
    <source>
        <dbReference type="ARBA" id="ARBA00022989"/>
    </source>
</evidence>
<gene>
    <name evidence="7" type="ORF">CLOBOL_03607</name>
</gene>
<evidence type="ECO:0000313" key="7">
    <source>
        <dbReference type="EMBL" id="EDP16170.1"/>
    </source>
</evidence>
<feature type="transmembrane region" description="Helical" evidence="6">
    <location>
        <begin position="154"/>
        <end position="179"/>
    </location>
</feature>
<dbReference type="Proteomes" id="UP000005396">
    <property type="component" value="Unassembled WGS sequence"/>
</dbReference>
<evidence type="ECO:0000256" key="1">
    <source>
        <dbReference type="ARBA" id="ARBA00004651"/>
    </source>
</evidence>
<comment type="subcellular location">
    <subcellularLocation>
        <location evidence="1">Cell membrane</location>
        <topology evidence="1">Multi-pass membrane protein</topology>
    </subcellularLocation>
</comment>
<feature type="transmembrane region" description="Helical" evidence="6">
    <location>
        <begin position="87"/>
        <end position="110"/>
    </location>
</feature>
<evidence type="ECO:0000256" key="6">
    <source>
        <dbReference type="SAM" id="Phobius"/>
    </source>
</evidence>
<dbReference type="InterPro" id="IPR001851">
    <property type="entry name" value="ABC_transp_permease"/>
</dbReference>
<proteinExistence type="predicted"/>
<feature type="transmembrane region" description="Helical" evidence="6">
    <location>
        <begin position="116"/>
        <end position="133"/>
    </location>
</feature>
<keyword evidence="4 6" id="KW-1133">Transmembrane helix</keyword>
<dbReference type="RefSeq" id="WP_002565098.1">
    <property type="nucleotide sequence ID" value="NZ_DS480689.1"/>
</dbReference>
<dbReference type="GO" id="GO:0022857">
    <property type="term" value="F:transmembrane transporter activity"/>
    <property type="evidence" value="ECO:0007669"/>
    <property type="project" value="InterPro"/>
</dbReference>
<dbReference type="GO" id="GO:0005886">
    <property type="term" value="C:plasma membrane"/>
    <property type="evidence" value="ECO:0007669"/>
    <property type="project" value="UniProtKB-SubCell"/>
</dbReference>
<evidence type="ECO:0000256" key="5">
    <source>
        <dbReference type="ARBA" id="ARBA00023136"/>
    </source>
</evidence>
<keyword evidence="2" id="KW-1003">Cell membrane</keyword>